<accession>A0A813IXL4</accession>
<dbReference type="Proteomes" id="UP000626109">
    <property type="component" value="Unassembled WGS sequence"/>
</dbReference>
<dbReference type="InterPro" id="IPR029058">
    <property type="entry name" value="AB_hydrolase_fold"/>
</dbReference>
<reference evidence="2" key="1">
    <citation type="submission" date="2021-02" db="EMBL/GenBank/DDBJ databases">
        <authorList>
            <person name="Dougan E. K."/>
            <person name="Rhodes N."/>
            <person name="Thang M."/>
            <person name="Chan C."/>
        </authorList>
    </citation>
    <scope>NUCLEOTIDE SEQUENCE</scope>
</reference>
<dbReference type="Gene3D" id="3.40.50.1820">
    <property type="entry name" value="alpha/beta hydrolase"/>
    <property type="match status" value="1"/>
</dbReference>
<protein>
    <recommendedName>
        <fullName evidence="5">Fungal lipase-like domain-containing protein</fullName>
    </recommendedName>
</protein>
<keyword evidence="4" id="KW-1185">Reference proteome</keyword>
<evidence type="ECO:0000313" key="2">
    <source>
        <dbReference type="EMBL" id="CAE8657719.1"/>
    </source>
</evidence>
<dbReference type="EMBL" id="CAJNNW010015445">
    <property type="protein sequence ID" value="CAE8657719.1"/>
    <property type="molecule type" value="Genomic_DNA"/>
</dbReference>
<comment type="caution">
    <text evidence="2">The sequence shown here is derived from an EMBL/GenBank/DDBJ whole genome shotgun (WGS) entry which is preliminary data.</text>
</comment>
<evidence type="ECO:0008006" key="5">
    <source>
        <dbReference type="Google" id="ProtNLM"/>
    </source>
</evidence>
<dbReference type="Pfam" id="PF26363">
    <property type="entry name" value="Phospholipase-like"/>
    <property type="match status" value="1"/>
</dbReference>
<dbReference type="SUPFAM" id="SSF53474">
    <property type="entry name" value="alpha/beta-Hydrolases"/>
    <property type="match status" value="1"/>
</dbReference>
<dbReference type="OrthoDB" id="406448at2759"/>
<dbReference type="AlphaFoldDB" id="A0A813IXL4"/>
<name>A0A813IXL4_POLGL</name>
<evidence type="ECO:0000313" key="4">
    <source>
        <dbReference type="Proteomes" id="UP000654075"/>
    </source>
</evidence>
<gene>
    <name evidence="1" type="ORF">PGLA1383_LOCUS57004</name>
    <name evidence="2" type="ORF">PGLA2088_LOCUS12993</name>
</gene>
<dbReference type="EMBL" id="CAJNNV010033168">
    <property type="protein sequence ID" value="CAE8642523.1"/>
    <property type="molecule type" value="Genomic_DNA"/>
</dbReference>
<proteinExistence type="predicted"/>
<organism evidence="2 3">
    <name type="scientific">Polarella glacialis</name>
    <name type="common">Dinoflagellate</name>
    <dbReference type="NCBI Taxonomy" id="89957"/>
    <lineage>
        <taxon>Eukaryota</taxon>
        <taxon>Sar</taxon>
        <taxon>Alveolata</taxon>
        <taxon>Dinophyceae</taxon>
        <taxon>Suessiales</taxon>
        <taxon>Suessiaceae</taxon>
        <taxon>Polarella</taxon>
    </lineage>
</organism>
<sequence>MSIGCVRDILEGVSTPLGHFYSNVLCCRHFKHSDNLPDSGPLGSRDELLTALAMCARLVYGSGQIQKEIWGFLDPPLNGEGWSVVDQVCETKHSKHQIQAACYVKDGPAASPIAIVAYRGTVSRKGILQDIALGVPITRLLLKKVIGEASTFYLKCADKHKDKKIYVVGHSLGGLIAESVASYNDVDGAAFNSPGPWSTNPVRNLTGRFRPEFEVHLTRDDPLAFSFFPKPENSRHISVPIWHPGKNHRICAPYMKEVSHMVNVHPNCQFYNPRTMVNQVELMELDYPPPIEIEDCILYDDESESDGSDSDTLN</sequence>
<dbReference type="Proteomes" id="UP000654075">
    <property type="component" value="Unassembled WGS sequence"/>
</dbReference>
<evidence type="ECO:0000313" key="1">
    <source>
        <dbReference type="EMBL" id="CAE8642523.1"/>
    </source>
</evidence>
<evidence type="ECO:0000313" key="3">
    <source>
        <dbReference type="Proteomes" id="UP000626109"/>
    </source>
</evidence>